<dbReference type="Proteomes" id="UP001516400">
    <property type="component" value="Unassembled WGS sequence"/>
</dbReference>
<keyword evidence="2" id="KW-1185">Reference proteome</keyword>
<name>A0ABD2N263_9CUCU</name>
<reference evidence="1 2" key="1">
    <citation type="journal article" date="2021" name="BMC Biol.">
        <title>Horizontally acquired antibacterial genes associated with adaptive radiation of ladybird beetles.</title>
        <authorList>
            <person name="Li H.S."/>
            <person name="Tang X.F."/>
            <person name="Huang Y.H."/>
            <person name="Xu Z.Y."/>
            <person name="Chen M.L."/>
            <person name="Du X.Y."/>
            <person name="Qiu B.Y."/>
            <person name="Chen P.T."/>
            <person name="Zhang W."/>
            <person name="Slipinski A."/>
            <person name="Escalona H.E."/>
            <person name="Waterhouse R.M."/>
            <person name="Zwick A."/>
            <person name="Pang H."/>
        </authorList>
    </citation>
    <scope>NUCLEOTIDE SEQUENCE [LARGE SCALE GENOMIC DNA]</scope>
    <source>
        <strain evidence="1">SYSU2018</strain>
    </source>
</reference>
<dbReference type="AlphaFoldDB" id="A0ABD2N263"/>
<dbReference type="EMBL" id="JABFTP020000062">
    <property type="protein sequence ID" value="KAL3272729.1"/>
    <property type="molecule type" value="Genomic_DNA"/>
</dbReference>
<sequence>MVHGGLMILLVNIRSLNKKFKQLEVLVNSLVIKSDVIARTETATGAYRTSPSKSLCRETGEMPLSQRRQSLLLANAARISADDKNIVRKTLYLEGYSALYEREPKLKAPIYYTIKHSPLEINFPQTIKYKLRSNAPWTMKNPHCDYSIIANNKSEINPILVQQLFRQKMTQT</sequence>
<evidence type="ECO:0000313" key="2">
    <source>
        <dbReference type="Proteomes" id="UP001516400"/>
    </source>
</evidence>
<proteinExistence type="predicted"/>
<organism evidence="1 2">
    <name type="scientific">Cryptolaemus montrouzieri</name>
    <dbReference type="NCBI Taxonomy" id="559131"/>
    <lineage>
        <taxon>Eukaryota</taxon>
        <taxon>Metazoa</taxon>
        <taxon>Ecdysozoa</taxon>
        <taxon>Arthropoda</taxon>
        <taxon>Hexapoda</taxon>
        <taxon>Insecta</taxon>
        <taxon>Pterygota</taxon>
        <taxon>Neoptera</taxon>
        <taxon>Endopterygota</taxon>
        <taxon>Coleoptera</taxon>
        <taxon>Polyphaga</taxon>
        <taxon>Cucujiformia</taxon>
        <taxon>Coccinelloidea</taxon>
        <taxon>Coccinellidae</taxon>
        <taxon>Scymninae</taxon>
        <taxon>Scymnini</taxon>
        <taxon>Cryptolaemus</taxon>
    </lineage>
</organism>
<protein>
    <submittedName>
        <fullName evidence="1">Uncharacterized protein</fullName>
    </submittedName>
</protein>
<accession>A0ABD2N263</accession>
<comment type="caution">
    <text evidence="1">The sequence shown here is derived from an EMBL/GenBank/DDBJ whole genome shotgun (WGS) entry which is preliminary data.</text>
</comment>
<evidence type="ECO:0000313" key="1">
    <source>
        <dbReference type="EMBL" id="KAL3272729.1"/>
    </source>
</evidence>
<gene>
    <name evidence="1" type="ORF">HHI36_014191</name>
</gene>